<dbReference type="SUPFAM" id="SSF101936">
    <property type="entry name" value="DNA-binding pseudobarrel domain"/>
    <property type="match status" value="1"/>
</dbReference>
<proteinExistence type="predicted"/>
<evidence type="ECO:0000313" key="8">
    <source>
        <dbReference type="Proteomes" id="UP000501690"/>
    </source>
</evidence>
<evidence type="ECO:0000256" key="5">
    <source>
        <dbReference type="ARBA" id="ARBA00023242"/>
    </source>
</evidence>
<dbReference type="InterPro" id="IPR003340">
    <property type="entry name" value="B3_DNA-bd"/>
</dbReference>
<accession>A0A4D6NCP4</accession>
<keyword evidence="2" id="KW-0805">Transcription regulation</keyword>
<keyword evidence="3" id="KW-0238">DNA-binding</keyword>
<keyword evidence="4" id="KW-0804">Transcription</keyword>
<sequence>MDTSPSPSMDTSVPVPARITLGRFTTMHFVHNQDLPTDFAAYVRKRRFKRLELQGSTNTCIVQCKLLVRNSPKKSTTIGKGRKDFCIFNRLKEGDVIVFAAHNQMRKKKIKVYVKKEFSF</sequence>
<dbReference type="EMBL" id="CP039354">
    <property type="protein sequence ID" value="QCE11078.1"/>
    <property type="molecule type" value="Genomic_DNA"/>
</dbReference>
<keyword evidence="5" id="KW-0539">Nucleus</keyword>
<dbReference type="Gene3D" id="2.40.330.10">
    <property type="entry name" value="DNA-binding pseudobarrel domain"/>
    <property type="match status" value="1"/>
</dbReference>
<gene>
    <name evidence="7" type="ORF">DEO72_LG10g2311</name>
</gene>
<dbReference type="Proteomes" id="UP000501690">
    <property type="component" value="Linkage Group LG10"/>
</dbReference>
<evidence type="ECO:0000256" key="2">
    <source>
        <dbReference type="ARBA" id="ARBA00023015"/>
    </source>
</evidence>
<reference evidence="7 8" key="1">
    <citation type="submission" date="2019-04" db="EMBL/GenBank/DDBJ databases">
        <title>An improved genome assembly and genetic linkage map for asparagus bean, Vigna unguiculata ssp. sesquipedialis.</title>
        <authorList>
            <person name="Xia Q."/>
            <person name="Zhang R."/>
            <person name="Dong Y."/>
        </authorList>
    </citation>
    <scope>NUCLEOTIDE SEQUENCE [LARGE SCALE GENOMIC DNA]</scope>
    <source>
        <tissue evidence="7">Leaf</tissue>
    </source>
</reference>
<evidence type="ECO:0000259" key="6">
    <source>
        <dbReference type="Pfam" id="PF02362"/>
    </source>
</evidence>
<dbReference type="InterPro" id="IPR015300">
    <property type="entry name" value="DNA-bd_pseudobarrel_sf"/>
</dbReference>
<feature type="domain" description="TF-B3" evidence="6">
    <location>
        <begin position="34"/>
        <end position="114"/>
    </location>
</feature>
<comment type="subcellular location">
    <subcellularLocation>
        <location evidence="1">Nucleus</location>
    </subcellularLocation>
</comment>
<dbReference type="GO" id="GO:0003677">
    <property type="term" value="F:DNA binding"/>
    <property type="evidence" value="ECO:0007669"/>
    <property type="project" value="UniProtKB-KW"/>
</dbReference>
<evidence type="ECO:0000256" key="4">
    <source>
        <dbReference type="ARBA" id="ARBA00023163"/>
    </source>
</evidence>
<evidence type="ECO:0000313" key="7">
    <source>
        <dbReference type="EMBL" id="QCE11078.1"/>
    </source>
</evidence>
<organism evidence="7 8">
    <name type="scientific">Vigna unguiculata</name>
    <name type="common">Cowpea</name>
    <dbReference type="NCBI Taxonomy" id="3917"/>
    <lineage>
        <taxon>Eukaryota</taxon>
        <taxon>Viridiplantae</taxon>
        <taxon>Streptophyta</taxon>
        <taxon>Embryophyta</taxon>
        <taxon>Tracheophyta</taxon>
        <taxon>Spermatophyta</taxon>
        <taxon>Magnoliopsida</taxon>
        <taxon>eudicotyledons</taxon>
        <taxon>Gunneridae</taxon>
        <taxon>Pentapetalae</taxon>
        <taxon>rosids</taxon>
        <taxon>fabids</taxon>
        <taxon>Fabales</taxon>
        <taxon>Fabaceae</taxon>
        <taxon>Papilionoideae</taxon>
        <taxon>50 kb inversion clade</taxon>
        <taxon>NPAAA clade</taxon>
        <taxon>indigoferoid/millettioid clade</taxon>
        <taxon>Phaseoleae</taxon>
        <taxon>Vigna</taxon>
    </lineage>
</organism>
<protein>
    <recommendedName>
        <fullName evidence="6">TF-B3 domain-containing protein</fullName>
    </recommendedName>
</protein>
<dbReference type="AlphaFoldDB" id="A0A4D6NCP4"/>
<dbReference type="GO" id="GO:0005634">
    <property type="term" value="C:nucleus"/>
    <property type="evidence" value="ECO:0007669"/>
    <property type="project" value="UniProtKB-SubCell"/>
</dbReference>
<evidence type="ECO:0000256" key="3">
    <source>
        <dbReference type="ARBA" id="ARBA00023125"/>
    </source>
</evidence>
<name>A0A4D6NCP4_VIGUN</name>
<dbReference type="Pfam" id="PF02362">
    <property type="entry name" value="B3"/>
    <property type="match status" value="1"/>
</dbReference>
<evidence type="ECO:0000256" key="1">
    <source>
        <dbReference type="ARBA" id="ARBA00004123"/>
    </source>
</evidence>
<keyword evidence="8" id="KW-1185">Reference proteome</keyword>